<organism evidence="2 3">
    <name type="scientific">Clostridium manihotivorum</name>
    <dbReference type="NCBI Taxonomy" id="2320868"/>
    <lineage>
        <taxon>Bacteria</taxon>
        <taxon>Bacillati</taxon>
        <taxon>Bacillota</taxon>
        <taxon>Clostridia</taxon>
        <taxon>Eubacteriales</taxon>
        <taxon>Clostridiaceae</taxon>
        <taxon>Clostridium</taxon>
    </lineage>
</organism>
<feature type="chain" id="PRO_5038511826" evidence="1">
    <location>
        <begin position="27"/>
        <end position="441"/>
    </location>
</feature>
<dbReference type="InterPro" id="IPR050490">
    <property type="entry name" value="Bact_solute-bd_prot1"/>
</dbReference>
<dbReference type="InterPro" id="IPR006059">
    <property type="entry name" value="SBP"/>
</dbReference>
<sequence>MNKQTLKNIKCISLVVILLFSLVGCNNETSTGREDKKKITISFLSNLPDRQSGQGKLEQMLIDRYISENPDINIKVEAYQDEPYKQRFKAYAISDKLPDVFFVWGQPSFFNPVMKGGYAEALDANKFRKNDFKEGALDGFSFEGKLYGIPKSMDYMVLYYNKELFYRNNIDFPKNFKELIEVCKKFKEMGINPISINIKDKWPLALLYQELVLMEGQDQRLIYDAILGQVSFQDNVVLRKAAEDLKLLLEACGLEESMSQLDYNTSMNLFTRKQSAMLYTGSWEVGMVSNISLPDDFRKQIEVSKMPLLLEHQSTENNLIAWNGGGYAVSSTSKVKKQAIKFLEYMMKPENWAENGFEQGLIVPAQKYENYSNKNETKLQKELVDILSKANSLSGTSWHDSLTPNFKVSTEELCYQLAAGRISPENFLNDIDKEVKKEELK</sequence>
<dbReference type="RefSeq" id="WP_128211537.1">
    <property type="nucleotide sequence ID" value="NZ_CP025746.1"/>
</dbReference>
<protein>
    <submittedName>
        <fullName evidence="2">Sugar ABC transporter substrate-binding protein</fullName>
    </submittedName>
</protein>
<keyword evidence="3" id="KW-1185">Reference proteome</keyword>
<dbReference type="Proteomes" id="UP000286268">
    <property type="component" value="Chromosome"/>
</dbReference>
<dbReference type="OrthoDB" id="41208at2"/>
<keyword evidence="1" id="KW-0732">Signal</keyword>
<dbReference type="PROSITE" id="PS51257">
    <property type="entry name" value="PROKAR_LIPOPROTEIN"/>
    <property type="match status" value="1"/>
</dbReference>
<evidence type="ECO:0000313" key="2">
    <source>
        <dbReference type="EMBL" id="QAA30993.1"/>
    </source>
</evidence>
<feature type="signal peptide" evidence="1">
    <location>
        <begin position="1"/>
        <end position="26"/>
    </location>
</feature>
<evidence type="ECO:0000256" key="1">
    <source>
        <dbReference type="SAM" id="SignalP"/>
    </source>
</evidence>
<gene>
    <name evidence="2" type="ORF">C1I91_04575</name>
</gene>
<proteinExistence type="predicted"/>
<evidence type="ECO:0000313" key="3">
    <source>
        <dbReference type="Proteomes" id="UP000286268"/>
    </source>
</evidence>
<reference evidence="2 3" key="1">
    <citation type="submission" date="2018-01" db="EMBL/GenBank/DDBJ databases">
        <title>Genome Sequencing and Assembly of Anaerobacter polyendosporus strain CT4.</title>
        <authorList>
            <person name="Tachaapaikoon C."/>
            <person name="Sutheeworapong S."/>
            <person name="Jenjaroenpun P."/>
            <person name="Wongsurawat T."/>
            <person name="Nookeaw I."/>
            <person name="Cheawchanlertfa P."/>
            <person name="Kosugi A."/>
            <person name="Cheevadhanarak S."/>
            <person name="Ratanakhanokchai K."/>
        </authorList>
    </citation>
    <scope>NUCLEOTIDE SEQUENCE [LARGE SCALE GENOMIC DNA]</scope>
    <source>
        <strain evidence="2 3">CT4</strain>
    </source>
</reference>
<dbReference type="PANTHER" id="PTHR43649">
    <property type="entry name" value="ARABINOSE-BINDING PROTEIN-RELATED"/>
    <property type="match status" value="1"/>
</dbReference>
<dbReference type="SUPFAM" id="SSF53850">
    <property type="entry name" value="Periplasmic binding protein-like II"/>
    <property type="match status" value="1"/>
</dbReference>
<name>A0A410DPC6_9CLOT</name>
<dbReference type="KEGG" id="cmah:C1I91_04575"/>
<accession>A0A410DPC6</accession>
<dbReference type="Pfam" id="PF13416">
    <property type="entry name" value="SBP_bac_8"/>
    <property type="match status" value="1"/>
</dbReference>
<dbReference type="AlphaFoldDB" id="A0A410DPC6"/>
<dbReference type="EMBL" id="CP025746">
    <property type="protein sequence ID" value="QAA30993.1"/>
    <property type="molecule type" value="Genomic_DNA"/>
</dbReference>
<dbReference type="Gene3D" id="3.40.190.10">
    <property type="entry name" value="Periplasmic binding protein-like II"/>
    <property type="match status" value="2"/>
</dbReference>